<feature type="domain" description="EF-hand" evidence="4">
    <location>
        <begin position="1282"/>
        <end position="1317"/>
    </location>
</feature>
<dbReference type="InterPro" id="IPR002048">
    <property type="entry name" value="EF_hand_dom"/>
</dbReference>
<keyword evidence="6" id="KW-1185">Reference proteome</keyword>
<reference evidence="5" key="1">
    <citation type="submission" date="2023-10" db="EMBL/GenBank/DDBJ databases">
        <authorList>
            <person name="Chen Y."/>
            <person name="Shah S."/>
            <person name="Dougan E. K."/>
            <person name="Thang M."/>
            <person name="Chan C."/>
        </authorList>
    </citation>
    <scope>NUCLEOTIDE SEQUENCE [LARGE SCALE GENOMIC DNA]</scope>
</reference>
<evidence type="ECO:0000256" key="3">
    <source>
        <dbReference type="SAM" id="MobiDB-lite"/>
    </source>
</evidence>
<dbReference type="InterPro" id="IPR018247">
    <property type="entry name" value="EF_Hand_1_Ca_BS"/>
</dbReference>
<evidence type="ECO:0000256" key="1">
    <source>
        <dbReference type="ARBA" id="ARBA00022837"/>
    </source>
</evidence>
<feature type="region of interest" description="Disordered" evidence="3">
    <location>
        <begin position="592"/>
        <end position="658"/>
    </location>
</feature>
<protein>
    <recommendedName>
        <fullName evidence="4">EF-hand domain-containing protein</fullName>
    </recommendedName>
</protein>
<feature type="coiled-coil region" evidence="2">
    <location>
        <begin position="485"/>
        <end position="561"/>
    </location>
</feature>
<feature type="region of interest" description="Disordered" evidence="3">
    <location>
        <begin position="1103"/>
        <end position="1122"/>
    </location>
</feature>
<dbReference type="PROSITE" id="PS50222">
    <property type="entry name" value="EF_HAND_2"/>
    <property type="match status" value="1"/>
</dbReference>
<evidence type="ECO:0000259" key="4">
    <source>
        <dbReference type="PROSITE" id="PS50222"/>
    </source>
</evidence>
<feature type="region of interest" description="Disordered" evidence="3">
    <location>
        <begin position="1"/>
        <end position="24"/>
    </location>
</feature>
<evidence type="ECO:0000256" key="2">
    <source>
        <dbReference type="SAM" id="Coils"/>
    </source>
</evidence>
<feature type="region of interest" description="Disordered" evidence="3">
    <location>
        <begin position="884"/>
        <end position="909"/>
    </location>
</feature>
<dbReference type="EMBL" id="CAUYUJ010014114">
    <property type="protein sequence ID" value="CAK0837235.1"/>
    <property type="molecule type" value="Genomic_DNA"/>
</dbReference>
<dbReference type="Proteomes" id="UP001189429">
    <property type="component" value="Unassembled WGS sequence"/>
</dbReference>
<comment type="caution">
    <text evidence="5">The sequence shown here is derived from an EMBL/GenBank/DDBJ whole genome shotgun (WGS) entry which is preliminary data.</text>
</comment>
<feature type="compositionally biased region" description="Low complexity" evidence="3">
    <location>
        <begin position="629"/>
        <end position="641"/>
    </location>
</feature>
<dbReference type="PROSITE" id="PS00018">
    <property type="entry name" value="EF_HAND_1"/>
    <property type="match status" value="1"/>
</dbReference>
<dbReference type="SUPFAM" id="SSF47473">
    <property type="entry name" value="EF-hand"/>
    <property type="match status" value="1"/>
</dbReference>
<proteinExistence type="predicted"/>
<organism evidence="5 6">
    <name type="scientific">Prorocentrum cordatum</name>
    <dbReference type="NCBI Taxonomy" id="2364126"/>
    <lineage>
        <taxon>Eukaryota</taxon>
        <taxon>Sar</taxon>
        <taxon>Alveolata</taxon>
        <taxon>Dinophyceae</taxon>
        <taxon>Prorocentrales</taxon>
        <taxon>Prorocentraceae</taxon>
        <taxon>Prorocentrum</taxon>
    </lineage>
</organism>
<feature type="region of interest" description="Disordered" evidence="3">
    <location>
        <begin position="37"/>
        <end position="72"/>
    </location>
</feature>
<accession>A0ABN9SXI9</accession>
<name>A0ABN9SXI9_9DINO</name>
<dbReference type="Gene3D" id="1.10.238.10">
    <property type="entry name" value="EF-hand"/>
    <property type="match status" value="1"/>
</dbReference>
<dbReference type="InterPro" id="IPR011992">
    <property type="entry name" value="EF-hand-dom_pair"/>
</dbReference>
<evidence type="ECO:0000313" key="6">
    <source>
        <dbReference type="Proteomes" id="UP001189429"/>
    </source>
</evidence>
<sequence length="1374" mass="147787">MLPPGRPRGASSAAMSGPPTLPAFDTARLTELGRQRQAMSLTDRTHYRSRGSPLDSTLGARGGPEHTRRPTAVEAMSLQAGEEDASRRRLRRTPRVFQSNKDGFSHQWRRELRANLLPSILYAPLETAEGGAQRAAAAAGVEGQHFTKYQAQLAEREVEEAKTAVFMQRGGAFPPSDSDPQYAAAASCTVFRDLVTGGRENDWLEKFRRPQEGLVNNTSGVCFSHEDQALDLAELGSILTLDLERRSSDSRTCGSHVPFLSIQVASRVPLLVRDPVSPEKEVFQSEPMQKNDLHMLRIDLRPGEVRQVAYDLNDADFKASKLAGRMAGLMDPERGALARVARILDGKETETQRTMWALNDVLRGLVSQTEADAGTAEVLGRMEDLVDGETRQSRTWEATVDDTRRSLGRFVETMEQLAQLSQGLVPSMSHVFDRVALVCVRQAERLVVQGRREVERLHRLWEEAEKQRQLLAHIASRHAGTGGQAGGAEQRAVLLKATLARQEEEYSQLLRENEQHQAALSESAATAKAQQDRMKEMKATIAKLQLDNKALREALAKQQSGDLAAAAGAGAAAGAPEPPLVVVDAAAAPAASKPSSKEAAEGPPDASGPVSKSATLPPARSRGDQPMRGSKSVGSKSVGSKAEATGSKGGAAAERSGERVGLSFSVGRAAQTDNDFFFQESAPLPDEMSRFTYDDLVANCGRLFRALGSYEWNSVTNTYLLTAADPTRWADEFAVEAQLKALQAQSKLPPEALRHVSSVSKLGGLASQKVKVERLWQKACVVQLEDEIAMLQKAGRQGFDAWVVGLLREQGSQHAGRLADGLDPGGLWTAVTEMVETVGLRERIRQLEQDLNGIMPVQDRDSSVTGASDGLFWRRVIRAAQEQSAPHKAKGRRVNKGTVAAPAKGKPDGAAEEVMDLDTLQSELQSIWESLSTFEDAAPVRFVKTSSDQLFQGCIKRFYLLKWGRSKHVESSAVRLCRSVLEHMPENYEVALFAALAGIKPAASMGDAVPQQRNIVRWLSSFSLDTRALNDLPLDAAFCLAAVARELGMVRREQSDAAGGAGVSMHSAVVAALSTIAARCKATSRFFWASFFALIEFPGDGTSTAAEGAGEEPEGSGLGLEGGGEASGREVLYVSYLLAAYVREQAGGAGEPEAEDEEDIIGQLWARVLEDAPQAAPTEGLVRASLNVTTGLSSLEASLAAELVVRHADLQVQPELVASALSAVALGGGAPSGPGSMRAGVQVTGANLERLAGAWRKGGVLRCPEGVLMWAAAWSLAQERAHEMELMGELFQLYDSSGDGWLQFAEFSALIAAMTPQVSQADSEELFLAGAEAFTGDMTKEVFLKLASRMGISADVDLLEHLVDSQRAALGPAA</sequence>
<keyword evidence="2" id="KW-0175">Coiled coil</keyword>
<keyword evidence="1" id="KW-0106">Calcium</keyword>
<evidence type="ECO:0000313" key="5">
    <source>
        <dbReference type="EMBL" id="CAK0837235.1"/>
    </source>
</evidence>
<gene>
    <name evidence="5" type="ORF">PCOR1329_LOCUS33491</name>
</gene>